<keyword evidence="4" id="KW-1003">Cell membrane</keyword>
<feature type="transmembrane region" description="Helical" evidence="9">
    <location>
        <begin position="432"/>
        <end position="449"/>
    </location>
</feature>
<dbReference type="EMBL" id="VTRV01000032">
    <property type="protein sequence ID" value="TZF90639.1"/>
    <property type="molecule type" value="Genomic_DNA"/>
</dbReference>
<sequence>MRRNPSKRSIDATPEFQHAGCKTPRIVRGSAPTPSIGLTLSTSSQRPLQGDAALVRAIGVFALAAAVINSTIGGGIFRMPGALAAQVGSAAPLSLVVGAFAIIPIALCFAAAGSRTHATGGPYTYVSVAFGPFLGFVAGALMWISHVASSAGVAASFAQQVANLEPAFGTPGARAAFIIGTYALLFVLNAFGVRLGARAVATLATIKLAPLVLLVLGGLAFVDWSAVSFSPADVPSIGALGGSLVLVMFAYSGMETALVPSGEFSDPAKNVPRATVVAILLVVALYLGLQIVGQGVLGPALATSPIPLADTAGKLFYAGRTLLLATACVSMGGFLLGNLLGSSRLLFALGRDGYLPSIYGRVSASHRVPLMGLATHAGLACFLAVRGSFDALAAVSGGAICVVYGVVALAAWRLQRMGVAERGAPFRMPGGALVPLIAAGIMTAILFTLKGDEWRAIAISLAVLVAVYAVLHALRRGHAPASPPGA</sequence>
<evidence type="ECO:0000256" key="2">
    <source>
        <dbReference type="ARBA" id="ARBA00008220"/>
    </source>
</evidence>
<evidence type="ECO:0000256" key="1">
    <source>
        <dbReference type="ARBA" id="ARBA00004651"/>
    </source>
</evidence>
<feature type="transmembrane region" description="Helical" evidence="9">
    <location>
        <begin position="455"/>
        <end position="474"/>
    </location>
</feature>
<feature type="transmembrane region" description="Helical" evidence="9">
    <location>
        <begin position="275"/>
        <end position="302"/>
    </location>
</feature>
<evidence type="ECO:0000256" key="3">
    <source>
        <dbReference type="ARBA" id="ARBA00021069"/>
    </source>
</evidence>
<feature type="transmembrane region" description="Helical" evidence="9">
    <location>
        <begin position="322"/>
        <end position="347"/>
    </location>
</feature>
<feature type="transmembrane region" description="Helical" evidence="9">
    <location>
        <begin position="391"/>
        <end position="412"/>
    </location>
</feature>
<dbReference type="OrthoDB" id="9771067at2"/>
<feature type="transmembrane region" description="Helical" evidence="9">
    <location>
        <begin position="89"/>
        <end position="111"/>
    </location>
</feature>
<evidence type="ECO:0000313" key="11">
    <source>
        <dbReference type="Proteomes" id="UP000323164"/>
    </source>
</evidence>
<dbReference type="Pfam" id="PF13520">
    <property type="entry name" value="AA_permease_2"/>
    <property type="match status" value="1"/>
</dbReference>
<feature type="transmembrane region" description="Helical" evidence="9">
    <location>
        <begin position="200"/>
        <end position="222"/>
    </location>
</feature>
<dbReference type="PANTHER" id="PTHR42770">
    <property type="entry name" value="AMINO ACID TRANSPORTER-RELATED"/>
    <property type="match status" value="1"/>
</dbReference>
<comment type="similarity">
    <text evidence="2">Belongs to the amino acid-polyamine-organocation (APC) superfamily. Basic amino acid/polyamine antiporter (APA) (TC 2.A.3.2) family.</text>
</comment>
<protein>
    <recommendedName>
        <fullName evidence="3">Arginine/agmatine antiporter</fullName>
    </recommendedName>
</protein>
<reference evidence="10 11" key="1">
    <citation type="submission" date="2019-08" db="EMBL/GenBank/DDBJ databases">
        <title>Draft genome sequence of Lysobacter sp. UKS-15.</title>
        <authorList>
            <person name="Im W.-T."/>
        </authorList>
    </citation>
    <scope>NUCLEOTIDE SEQUENCE [LARGE SCALE GENOMIC DNA]</scope>
    <source>
        <strain evidence="10 11">UKS-15</strain>
    </source>
</reference>
<dbReference type="Proteomes" id="UP000323164">
    <property type="component" value="Unassembled WGS sequence"/>
</dbReference>
<evidence type="ECO:0000256" key="6">
    <source>
        <dbReference type="ARBA" id="ARBA00022989"/>
    </source>
</evidence>
<dbReference type="Gene3D" id="1.20.1740.10">
    <property type="entry name" value="Amino acid/polyamine transporter I"/>
    <property type="match status" value="1"/>
</dbReference>
<evidence type="ECO:0000256" key="4">
    <source>
        <dbReference type="ARBA" id="ARBA00022475"/>
    </source>
</evidence>
<keyword evidence="11" id="KW-1185">Reference proteome</keyword>
<gene>
    <name evidence="10" type="ORF">FW784_04520</name>
</gene>
<feature type="transmembrane region" description="Helical" evidence="9">
    <location>
        <begin position="234"/>
        <end position="254"/>
    </location>
</feature>
<feature type="transmembrane region" description="Helical" evidence="9">
    <location>
        <begin position="173"/>
        <end position="193"/>
    </location>
</feature>
<evidence type="ECO:0000256" key="5">
    <source>
        <dbReference type="ARBA" id="ARBA00022692"/>
    </source>
</evidence>
<keyword evidence="5 9" id="KW-0812">Transmembrane</keyword>
<feature type="transmembrane region" description="Helical" evidence="9">
    <location>
        <begin position="53"/>
        <end position="77"/>
    </location>
</feature>
<dbReference type="GO" id="GO:0022857">
    <property type="term" value="F:transmembrane transporter activity"/>
    <property type="evidence" value="ECO:0007669"/>
    <property type="project" value="InterPro"/>
</dbReference>
<dbReference type="InterPro" id="IPR050367">
    <property type="entry name" value="APC_superfamily"/>
</dbReference>
<evidence type="ECO:0000256" key="9">
    <source>
        <dbReference type="SAM" id="Phobius"/>
    </source>
</evidence>
<comment type="subcellular location">
    <subcellularLocation>
        <location evidence="1">Cell membrane</location>
        <topology evidence="1">Multi-pass membrane protein</topology>
    </subcellularLocation>
</comment>
<keyword evidence="6 9" id="KW-1133">Transmembrane helix</keyword>
<dbReference type="PIRSF" id="PIRSF006060">
    <property type="entry name" value="AA_transporter"/>
    <property type="match status" value="1"/>
</dbReference>
<dbReference type="PANTHER" id="PTHR42770:SF18">
    <property type="entry name" value="ARGININE_AGMATINE ANTIPORTER"/>
    <property type="match status" value="1"/>
</dbReference>
<comment type="function">
    <text evidence="8">Major component of the acid-resistance (AR) system allowing enteric pathogens to survive the acidic environment in the stomach. Exchanges extracellular arginine for its intracellular decarboxylation product agmatine (Agm) thereby expelling intracellular protons. Probably undergoes several conformational states in order to translocate the substrate across the membrane; keeps the substrate accessible to only 1 side of the membrane at a time by opening and closing 3 membrane-internal gates.</text>
</comment>
<evidence type="ECO:0000313" key="10">
    <source>
        <dbReference type="EMBL" id="TZF90639.1"/>
    </source>
</evidence>
<name>A0A5D8Z780_9GAMM</name>
<dbReference type="InterPro" id="IPR002293">
    <property type="entry name" value="AA/rel_permease1"/>
</dbReference>
<proteinExistence type="inferred from homology"/>
<feature type="transmembrane region" description="Helical" evidence="9">
    <location>
        <begin position="123"/>
        <end position="144"/>
    </location>
</feature>
<evidence type="ECO:0000256" key="8">
    <source>
        <dbReference type="ARBA" id="ARBA00045636"/>
    </source>
</evidence>
<comment type="caution">
    <text evidence="10">The sequence shown here is derived from an EMBL/GenBank/DDBJ whole genome shotgun (WGS) entry which is preliminary data.</text>
</comment>
<accession>A0A5D8Z780</accession>
<dbReference type="AlphaFoldDB" id="A0A5D8Z780"/>
<evidence type="ECO:0000256" key="7">
    <source>
        <dbReference type="ARBA" id="ARBA00023136"/>
    </source>
</evidence>
<keyword evidence="7 9" id="KW-0472">Membrane</keyword>
<organism evidence="10 11">
    <name type="scientific">Cognatilysobacter lacus</name>
    <dbReference type="NCBI Taxonomy" id="1643323"/>
    <lineage>
        <taxon>Bacteria</taxon>
        <taxon>Pseudomonadati</taxon>
        <taxon>Pseudomonadota</taxon>
        <taxon>Gammaproteobacteria</taxon>
        <taxon>Lysobacterales</taxon>
        <taxon>Lysobacteraceae</taxon>
        <taxon>Cognatilysobacter</taxon>
    </lineage>
</organism>
<dbReference type="GO" id="GO:0005886">
    <property type="term" value="C:plasma membrane"/>
    <property type="evidence" value="ECO:0007669"/>
    <property type="project" value="UniProtKB-SubCell"/>
</dbReference>